<keyword evidence="2" id="KW-1185">Reference proteome</keyword>
<dbReference type="EMBL" id="BMAV01007901">
    <property type="protein sequence ID" value="GFY51108.1"/>
    <property type="molecule type" value="Genomic_DNA"/>
</dbReference>
<sequence length="76" mass="8624">MDTYNARATCPQPWGESLSPYNIDVNNKASPKSYGSGLYLEFLKVMGALISHRTIFRHALIIYIFAAAFDKLFYSQ</sequence>
<reference evidence="1" key="1">
    <citation type="submission" date="2020-08" db="EMBL/GenBank/DDBJ databases">
        <title>Multicomponent nature underlies the extraordinary mechanical properties of spider dragline silk.</title>
        <authorList>
            <person name="Kono N."/>
            <person name="Nakamura H."/>
            <person name="Mori M."/>
            <person name="Yoshida Y."/>
            <person name="Ohtoshi R."/>
            <person name="Malay A.D."/>
            <person name="Moran D.A.P."/>
            <person name="Tomita M."/>
            <person name="Numata K."/>
            <person name="Arakawa K."/>
        </authorList>
    </citation>
    <scope>NUCLEOTIDE SEQUENCE</scope>
</reference>
<protein>
    <submittedName>
        <fullName evidence="1">Uncharacterized protein</fullName>
    </submittedName>
</protein>
<organism evidence="1 2">
    <name type="scientific">Trichonephila inaurata madagascariensis</name>
    <dbReference type="NCBI Taxonomy" id="2747483"/>
    <lineage>
        <taxon>Eukaryota</taxon>
        <taxon>Metazoa</taxon>
        <taxon>Ecdysozoa</taxon>
        <taxon>Arthropoda</taxon>
        <taxon>Chelicerata</taxon>
        <taxon>Arachnida</taxon>
        <taxon>Araneae</taxon>
        <taxon>Araneomorphae</taxon>
        <taxon>Entelegynae</taxon>
        <taxon>Araneoidea</taxon>
        <taxon>Nephilidae</taxon>
        <taxon>Trichonephila</taxon>
        <taxon>Trichonephila inaurata</taxon>
    </lineage>
</organism>
<evidence type="ECO:0000313" key="2">
    <source>
        <dbReference type="Proteomes" id="UP000886998"/>
    </source>
</evidence>
<gene>
    <name evidence="1" type="ORF">TNIN_174891</name>
</gene>
<dbReference type="Proteomes" id="UP000886998">
    <property type="component" value="Unassembled WGS sequence"/>
</dbReference>
<comment type="caution">
    <text evidence="1">The sequence shown here is derived from an EMBL/GenBank/DDBJ whole genome shotgun (WGS) entry which is preliminary data.</text>
</comment>
<dbReference type="AlphaFoldDB" id="A0A8X7C1W1"/>
<accession>A0A8X7C1W1</accession>
<evidence type="ECO:0000313" key="1">
    <source>
        <dbReference type="EMBL" id="GFY51108.1"/>
    </source>
</evidence>
<name>A0A8X7C1W1_9ARAC</name>
<proteinExistence type="predicted"/>
<feature type="non-terminal residue" evidence="1">
    <location>
        <position position="76"/>
    </location>
</feature>